<sequence>MTGQKRQRVSPSSYDSENFRSVDREAERTQDEIRAPCRREREKKNPNQKGSNRVHGTLGKQAAQWHGRHATGKISLPVPEPRPPPGSAIVQTDPVRARFVRKTLSQNRSNLRSVPISLRHWSEQRSHAKKRSCPKNQNSANVLSPL</sequence>
<protein>
    <submittedName>
        <fullName evidence="2">Uncharacterized protein</fullName>
    </submittedName>
</protein>
<dbReference type="Proteomes" id="UP000887013">
    <property type="component" value="Unassembled WGS sequence"/>
</dbReference>
<evidence type="ECO:0000313" key="3">
    <source>
        <dbReference type="Proteomes" id="UP000887013"/>
    </source>
</evidence>
<dbReference type="AlphaFoldDB" id="A0A8X6P0X8"/>
<feature type="region of interest" description="Disordered" evidence="1">
    <location>
        <begin position="1"/>
        <end position="94"/>
    </location>
</feature>
<comment type="caution">
    <text evidence="2">The sequence shown here is derived from an EMBL/GenBank/DDBJ whole genome shotgun (WGS) entry which is preliminary data.</text>
</comment>
<organism evidence="2 3">
    <name type="scientific">Nephila pilipes</name>
    <name type="common">Giant wood spider</name>
    <name type="synonym">Nephila maculata</name>
    <dbReference type="NCBI Taxonomy" id="299642"/>
    <lineage>
        <taxon>Eukaryota</taxon>
        <taxon>Metazoa</taxon>
        <taxon>Ecdysozoa</taxon>
        <taxon>Arthropoda</taxon>
        <taxon>Chelicerata</taxon>
        <taxon>Arachnida</taxon>
        <taxon>Araneae</taxon>
        <taxon>Araneomorphae</taxon>
        <taxon>Entelegynae</taxon>
        <taxon>Araneoidea</taxon>
        <taxon>Nephilidae</taxon>
        <taxon>Nephila</taxon>
    </lineage>
</organism>
<feature type="compositionally biased region" description="Polar residues" evidence="1">
    <location>
        <begin position="134"/>
        <end position="146"/>
    </location>
</feature>
<name>A0A8X6P0X8_NEPPI</name>
<feature type="region of interest" description="Disordered" evidence="1">
    <location>
        <begin position="115"/>
        <end position="146"/>
    </location>
</feature>
<evidence type="ECO:0000313" key="2">
    <source>
        <dbReference type="EMBL" id="GFT43980.1"/>
    </source>
</evidence>
<feature type="compositionally biased region" description="Basic and acidic residues" evidence="1">
    <location>
        <begin position="17"/>
        <end position="45"/>
    </location>
</feature>
<accession>A0A8X6P0X8</accession>
<reference evidence="2" key="1">
    <citation type="submission" date="2020-08" db="EMBL/GenBank/DDBJ databases">
        <title>Multicomponent nature underlies the extraordinary mechanical properties of spider dragline silk.</title>
        <authorList>
            <person name="Kono N."/>
            <person name="Nakamura H."/>
            <person name="Mori M."/>
            <person name="Yoshida Y."/>
            <person name="Ohtoshi R."/>
            <person name="Malay A.D."/>
            <person name="Moran D.A.P."/>
            <person name="Tomita M."/>
            <person name="Numata K."/>
            <person name="Arakawa K."/>
        </authorList>
    </citation>
    <scope>NUCLEOTIDE SEQUENCE</scope>
</reference>
<keyword evidence="3" id="KW-1185">Reference proteome</keyword>
<gene>
    <name evidence="2" type="ORF">NPIL_373681</name>
</gene>
<evidence type="ECO:0000256" key="1">
    <source>
        <dbReference type="SAM" id="MobiDB-lite"/>
    </source>
</evidence>
<dbReference type="EMBL" id="BMAW01064220">
    <property type="protein sequence ID" value="GFT43980.1"/>
    <property type="molecule type" value="Genomic_DNA"/>
</dbReference>
<proteinExistence type="predicted"/>